<keyword evidence="2" id="KW-1185">Reference proteome</keyword>
<dbReference type="EMBL" id="VAUV01000017">
    <property type="protein sequence ID" value="TLD69006.1"/>
    <property type="molecule type" value="Genomic_DNA"/>
</dbReference>
<comment type="caution">
    <text evidence="1">The sequence shown here is derived from an EMBL/GenBank/DDBJ whole genome shotgun (WGS) entry which is preliminary data.</text>
</comment>
<dbReference type="OrthoDB" id="9838626at2"/>
<dbReference type="Proteomes" id="UP000306196">
    <property type="component" value="Unassembled WGS sequence"/>
</dbReference>
<gene>
    <name evidence="1" type="ORF">FEM03_20315</name>
</gene>
<evidence type="ECO:0000313" key="2">
    <source>
        <dbReference type="Proteomes" id="UP000306196"/>
    </source>
</evidence>
<reference evidence="1 2" key="1">
    <citation type="submission" date="2019-05" db="EMBL/GenBank/DDBJ databases">
        <title>Verrucobacter flavum gen. nov., sp. nov. a new member of the family Verrucomicrobiaceae.</title>
        <authorList>
            <person name="Szuroczki S."/>
            <person name="Abbaszade G."/>
            <person name="Szabo A."/>
            <person name="Felfoldi T."/>
            <person name="Schumann P."/>
            <person name="Boka K."/>
            <person name="Keki Z."/>
            <person name="Toumi M."/>
            <person name="Toth E."/>
        </authorList>
    </citation>
    <scope>NUCLEOTIDE SEQUENCE [LARGE SCALE GENOMIC DNA]</scope>
    <source>
        <strain evidence="1 2">MG-N-17</strain>
    </source>
</reference>
<proteinExistence type="predicted"/>
<evidence type="ECO:0000313" key="1">
    <source>
        <dbReference type="EMBL" id="TLD69006.1"/>
    </source>
</evidence>
<organism evidence="1 2">
    <name type="scientific">Phragmitibacter flavus</name>
    <dbReference type="NCBI Taxonomy" id="2576071"/>
    <lineage>
        <taxon>Bacteria</taxon>
        <taxon>Pseudomonadati</taxon>
        <taxon>Verrucomicrobiota</taxon>
        <taxon>Verrucomicrobiia</taxon>
        <taxon>Verrucomicrobiales</taxon>
        <taxon>Verrucomicrobiaceae</taxon>
        <taxon>Phragmitibacter</taxon>
    </lineage>
</organism>
<dbReference type="AlphaFoldDB" id="A0A5R8K9P1"/>
<name>A0A5R8K9P1_9BACT</name>
<sequence>MFHIRQWVDFIFGKHRLESIPMLPLGSPIREANSLYGEPAESSPSDNAPEIIRHSFIASDYHEVRVSEWEGTAQSIVYFSSKSSPNRDLERVFKAYHGGDGWQVMQEGYWYQRRDGTIRLWCSAMPAIGVAFTDFLILKSRLETAYKVSKIEDLSDITWASDDVIHELQRAFVEEGSDGLTKFAQRSKMIAVSPDGRSVIVVRNYHAHDAPVGLVTLNIPPEPDGDSTQGISCYSWDHGLSSGGGRVTLPRDAQVETIKFNGNVCFLRIQQKLTSKTLTIQCSPPQLAGLWFSTTPLSSKPVTDQSLWEVWENAAAKYSPPNSDPDPI</sequence>
<accession>A0A5R8K9P1</accession>
<protein>
    <submittedName>
        <fullName evidence="1">Uncharacterized protein</fullName>
    </submittedName>
</protein>
<dbReference type="RefSeq" id="WP_138088135.1">
    <property type="nucleotide sequence ID" value="NZ_VAUV01000017.1"/>
</dbReference>